<evidence type="ECO:0000313" key="3">
    <source>
        <dbReference type="EMBL" id="USU93949.1"/>
    </source>
</evidence>
<dbReference type="Pfam" id="PF24390">
    <property type="entry name" value="PRTase-CE"/>
    <property type="match status" value="1"/>
</dbReference>
<gene>
    <name evidence="3" type="ORF">MWH18_16635</name>
</gene>
<accession>A0AAE9M7R2</accession>
<dbReference type="AlphaFoldDB" id="A0AAE9M7R2"/>
<protein>
    <submittedName>
        <fullName evidence="3">Uncharacterized protein</fullName>
    </submittedName>
</protein>
<feature type="domain" description="PRTase-CE" evidence="1">
    <location>
        <begin position="20"/>
        <end position="284"/>
    </location>
</feature>
<dbReference type="Pfam" id="PF24409">
    <property type="entry name" value="wHTH-PRTase_assc"/>
    <property type="match status" value="1"/>
</dbReference>
<dbReference type="InterPro" id="IPR057055">
    <property type="entry name" value="wHTH-PRTase_assoc"/>
</dbReference>
<name>A0AAE9M7R2_ACIPI</name>
<organism evidence="3 4">
    <name type="scientific">Acinetobacter pittii</name>
    <name type="common">Acinetobacter genomosp. 3</name>
    <dbReference type="NCBI Taxonomy" id="48296"/>
    <lineage>
        <taxon>Bacteria</taxon>
        <taxon>Pseudomonadati</taxon>
        <taxon>Pseudomonadota</taxon>
        <taxon>Gammaproteobacteria</taxon>
        <taxon>Moraxellales</taxon>
        <taxon>Moraxellaceae</taxon>
        <taxon>Acinetobacter</taxon>
        <taxon>Acinetobacter calcoaceticus/baumannii complex</taxon>
    </lineage>
</organism>
<dbReference type="RefSeq" id="WP_050679201.1">
    <property type="nucleotide sequence ID" value="NZ_BBTX01000011.1"/>
</dbReference>
<dbReference type="EMBL" id="CP095407">
    <property type="protein sequence ID" value="USU93949.1"/>
    <property type="molecule type" value="Genomic_DNA"/>
</dbReference>
<reference evidence="3" key="1">
    <citation type="submission" date="2022-04" db="EMBL/GenBank/DDBJ databases">
        <title>Emergence of ST220 Acinetobacter pittii strain in bloodstream infection, which co-producing chromosomal NDM-1 and OXA-820 carbapenemases.</title>
        <authorList>
            <person name="Tian C."/>
            <person name="Xing M."/>
            <person name="Fu L."/>
            <person name="Xia D."/>
        </authorList>
    </citation>
    <scope>NUCLEOTIDE SEQUENCE</scope>
    <source>
        <strain evidence="3">TCM</strain>
    </source>
</reference>
<evidence type="ECO:0000259" key="1">
    <source>
        <dbReference type="Pfam" id="PF24390"/>
    </source>
</evidence>
<dbReference type="InterPro" id="IPR056920">
    <property type="entry name" value="PRTase-CE"/>
</dbReference>
<proteinExistence type="predicted"/>
<evidence type="ECO:0000313" key="4">
    <source>
        <dbReference type="Proteomes" id="UP001055514"/>
    </source>
</evidence>
<sequence length="390" mass="46163">MNNQDYQNLSIEKIYRSRDIQEWLSQFDEDEKELALLMLSKLKFVSRDTYASWLQTEIVKLIPNIKYALYSVRKLEEDENKKFLPYWNDLGEISKRPASSQGSEDFIYSLISSYRKAHNNLFEHCSLDELRENKIKNLVLIDDAIGSGERVYSFINSMLNNKTFKSWWSLGLINFHVYSFTRNTNAQSNIIKNVIGSDHSTRKHRKSKKIYFYSKYNYSHNLEVRWGDRVTDIIKLCESKTKIYKKGRKGHGDVMSNIVFYHSIPNNIPGMFWYSSENWTPIFPNRTLPQWVQDLIENKVVEKSQITPKQVIDILELIQKGYISKTSLIMKLDIDISLLNYFLEKCITLNFLYRDTLRLTTIGRDFLHKNQKTIPKWNQDLYIPSSWCSD</sequence>
<feature type="domain" description="PRTase associated wHTH" evidence="2">
    <location>
        <begin position="314"/>
        <end position="388"/>
    </location>
</feature>
<dbReference type="Proteomes" id="UP001055514">
    <property type="component" value="Chromosome"/>
</dbReference>
<evidence type="ECO:0000259" key="2">
    <source>
        <dbReference type="Pfam" id="PF24409"/>
    </source>
</evidence>